<dbReference type="Proteomes" id="UP000030746">
    <property type="component" value="Unassembled WGS sequence"/>
</dbReference>
<dbReference type="EMBL" id="KB201838">
    <property type="protein sequence ID" value="ESO94366.1"/>
    <property type="molecule type" value="Genomic_DNA"/>
</dbReference>
<organism evidence="3 4">
    <name type="scientific">Lottia gigantea</name>
    <name type="common">Giant owl limpet</name>
    <dbReference type="NCBI Taxonomy" id="225164"/>
    <lineage>
        <taxon>Eukaryota</taxon>
        <taxon>Metazoa</taxon>
        <taxon>Spiralia</taxon>
        <taxon>Lophotrochozoa</taxon>
        <taxon>Mollusca</taxon>
        <taxon>Gastropoda</taxon>
        <taxon>Patellogastropoda</taxon>
        <taxon>Lottioidea</taxon>
        <taxon>Lottiidae</taxon>
        <taxon>Lottia</taxon>
    </lineage>
</organism>
<evidence type="ECO:0000256" key="1">
    <source>
        <dbReference type="SAM" id="MobiDB-lite"/>
    </source>
</evidence>
<feature type="chain" id="PRO_5004717300" description="Apple domain-containing protein" evidence="2">
    <location>
        <begin position="25"/>
        <end position="188"/>
    </location>
</feature>
<feature type="region of interest" description="Disordered" evidence="1">
    <location>
        <begin position="83"/>
        <end position="157"/>
    </location>
</feature>
<accession>V4ALB4</accession>
<gene>
    <name evidence="3" type="ORF">LOTGIDRAFT_175481</name>
</gene>
<keyword evidence="2" id="KW-0732">Signal</keyword>
<dbReference type="CTD" id="20243209"/>
<dbReference type="HOGENOM" id="CLU_1442599_0_0_1"/>
<dbReference type="KEGG" id="lgi:LOTGIDRAFT_175481"/>
<evidence type="ECO:0008006" key="5">
    <source>
        <dbReference type="Google" id="ProtNLM"/>
    </source>
</evidence>
<dbReference type="RefSeq" id="XP_009054949.1">
    <property type="nucleotide sequence ID" value="XM_009056701.1"/>
</dbReference>
<evidence type="ECO:0000313" key="4">
    <source>
        <dbReference type="Proteomes" id="UP000030746"/>
    </source>
</evidence>
<dbReference type="GeneID" id="20243209"/>
<dbReference type="AlphaFoldDB" id="V4ALB4"/>
<protein>
    <recommendedName>
        <fullName evidence="5">Apple domain-containing protein</fullName>
    </recommendedName>
</protein>
<feature type="signal peptide" evidence="2">
    <location>
        <begin position="1"/>
        <end position="24"/>
    </location>
</feature>
<feature type="compositionally biased region" description="Pro residues" evidence="1">
    <location>
        <begin position="106"/>
        <end position="147"/>
    </location>
</feature>
<keyword evidence="4" id="KW-1185">Reference proteome</keyword>
<proteinExistence type="predicted"/>
<evidence type="ECO:0000256" key="2">
    <source>
        <dbReference type="SAM" id="SignalP"/>
    </source>
</evidence>
<name>V4ALB4_LOTGI</name>
<reference evidence="3 4" key="1">
    <citation type="journal article" date="2013" name="Nature">
        <title>Insights into bilaterian evolution from three spiralian genomes.</title>
        <authorList>
            <person name="Simakov O."/>
            <person name="Marletaz F."/>
            <person name="Cho S.J."/>
            <person name="Edsinger-Gonzales E."/>
            <person name="Havlak P."/>
            <person name="Hellsten U."/>
            <person name="Kuo D.H."/>
            <person name="Larsson T."/>
            <person name="Lv J."/>
            <person name="Arendt D."/>
            <person name="Savage R."/>
            <person name="Osoegawa K."/>
            <person name="de Jong P."/>
            <person name="Grimwood J."/>
            <person name="Chapman J.A."/>
            <person name="Shapiro H."/>
            <person name="Aerts A."/>
            <person name="Otillar R.P."/>
            <person name="Terry A.Y."/>
            <person name="Boore J.L."/>
            <person name="Grigoriev I.V."/>
            <person name="Lindberg D.R."/>
            <person name="Seaver E.C."/>
            <person name="Weisblat D.A."/>
            <person name="Putnam N.H."/>
            <person name="Rokhsar D.S."/>
        </authorList>
    </citation>
    <scope>NUCLEOTIDE SEQUENCE [LARGE SCALE GENOMIC DNA]</scope>
</reference>
<sequence>MAGKTELLLIILVAILTSLIQIRSETCTFTRTPDTRGLIDGKFKGIISLDDCEKACRVDSSCVAVYRNPPVCYFALNTQTSPESRTTHSLKSCVDDTTPEATTPEPTTPKPTTPEPTTPEPTTPEPTTPEPTTPEPTTPEPTTPDPTEPTAAASNQGSSTEGMIYIHIPNHFAIDIRLRFNKGYFWFW</sequence>
<evidence type="ECO:0000313" key="3">
    <source>
        <dbReference type="EMBL" id="ESO94366.1"/>
    </source>
</evidence>